<feature type="signal peptide" evidence="6">
    <location>
        <begin position="1"/>
        <end position="22"/>
    </location>
</feature>
<accession>A0A8H6PRE9</accession>
<feature type="domain" description="FAD-binding PCMH-type" evidence="7">
    <location>
        <begin position="58"/>
        <end position="231"/>
    </location>
</feature>
<protein>
    <recommendedName>
        <fullName evidence="7">FAD-binding PCMH-type domain-containing protein</fullName>
    </recommendedName>
</protein>
<dbReference type="SUPFAM" id="SSF56176">
    <property type="entry name" value="FAD-binding/transporter-associated domain-like"/>
    <property type="match status" value="1"/>
</dbReference>
<evidence type="ECO:0000256" key="3">
    <source>
        <dbReference type="ARBA" id="ARBA00022729"/>
    </source>
</evidence>
<dbReference type="OrthoDB" id="415825at2759"/>
<dbReference type="Pfam" id="PF08031">
    <property type="entry name" value="BBE"/>
    <property type="match status" value="1"/>
</dbReference>
<dbReference type="Proteomes" id="UP000654922">
    <property type="component" value="Unassembled WGS sequence"/>
</dbReference>
<keyword evidence="3 6" id="KW-0732">Signal</keyword>
<evidence type="ECO:0000313" key="9">
    <source>
        <dbReference type="Proteomes" id="UP000654922"/>
    </source>
</evidence>
<evidence type="ECO:0000313" key="8">
    <source>
        <dbReference type="EMBL" id="KAF7158706.1"/>
    </source>
</evidence>
<reference evidence="8" key="1">
    <citation type="submission" date="2020-06" db="EMBL/GenBank/DDBJ databases">
        <title>Draft genome sequences of strains closely related to Aspergillus parafelis and Aspergillus hiratsukae.</title>
        <authorList>
            <person name="Dos Santos R.A.C."/>
            <person name="Rivero-Menendez O."/>
            <person name="Steenwyk J.L."/>
            <person name="Mead M.E."/>
            <person name="Goldman G.H."/>
            <person name="Alastruey-Izquierdo A."/>
            <person name="Rokas A."/>
        </authorList>
    </citation>
    <scope>NUCLEOTIDE SEQUENCE</scope>
    <source>
        <strain evidence="8">CNM-CM5623</strain>
    </source>
</reference>
<gene>
    <name evidence="8" type="ORF">CNMCM5623_003870</name>
</gene>
<sequence>MLRQLCRSLALVAVVHVIGILAASVDIETLFGPYLSSGTEIAESTDANFSTVVSPRLSEWKPPTWTGAIKPRTEHDLREIVRIAAAHNISFMATNGGHGTGIIYGTVKGIDVNLANFNSAKIDLAMNHLIVGAGTKVGDITEPLYKAGKTVPRANSPSVGMIGATIGGGIGFETGLFGLGIDALESVRLVTATGDVVTASDKCNSELFWAIRGAGANFGIITEATFRMTDQLNNGNAVIGSFVYTASGALAVFKLLQALDNILPAELAFQLAISYNRTTNASEVTVDLRHFGPWDTFVPHLDVAEKLGPIAMTVKNVTLVELYDGSDEPCQSGVYVSSGTIGLGRTDPQTMQEVLEEMTAFYEAYPGYQGQSIFQRYANNNTLKTPSDTAVYPWRDTKTFWRHENIYTDPALEEPSIQLLLSLRGKLHATSGFSEPHIYVNYAYGDEGPEGWWSAANLPKLRKLKHKWDPKRLFGLGTPVF</sequence>
<dbReference type="GO" id="GO:0016491">
    <property type="term" value="F:oxidoreductase activity"/>
    <property type="evidence" value="ECO:0007669"/>
    <property type="project" value="UniProtKB-KW"/>
</dbReference>
<evidence type="ECO:0000259" key="7">
    <source>
        <dbReference type="PROSITE" id="PS51387"/>
    </source>
</evidence>
<evidence type="ECO:0000256" key="4">
    <source>
        <dbReference type="ARBA" id="ARBA00022827"/>
    </source>
</evidence>
<keyword evidence="2" id="KW-0285">Flavoprotein</keyword>
<evidence type="ECO:0000256" key="1">
    <source>
        <dbReference type="ARBA" id="ARBA00005466"/>
    </source>
</evidence>
<comment type="similarity">
    <text evidence="1">Belongs to the oxygen-dependent FAD-linked oxidoreductase family.</text>
</comment>
<dbReference type="PANTHER" id="PTHR42973:SF32">
    <property type="entry name" value="FAD-LINKED OXIDOREDUCTASE AFOF"/>
    <property type="match status" value="1"/>
</dbReference>
<dbReference type="PANTHER" id="PTHR42973">
    <property type="entry name" value="BINDING OXIDOREDUCTASE, PUTATIVE (AFU_ORTHOLOGUE AFUA_1G17690)-RELATED"/>
    <property type="match status" value="1"/>
</dbReference>
<keyword evidence="5" id="KW-0560">Oxidoreductase</keyword>
<evidence type="ECO:0000256" key="2">
    <source>
        <dbReference type="ARBA" id="ARBA00022630"/>
    </source>
</evidence>
<dbReference type="AlphaFoldDB" id="A0A8H6PRE9"/>
<dbReference type="InterPro" id="IPR036318">
    <property type="entry name" value="FAD-bd_PCMH-like_sf"/>
</dbReference>
<evidence type="ECO:0000256" key="5">
    <source>
        <dbReference type="ARBA" id="ARBA00023002"/>
    </source>
</evidence>
<dbReference type="Gene3D" id="3.30.465.10">
    <property type="match status" value="1"/>
</dbReference>
<dbReference type="EMBL" id="JACBAE010001384">
    <property type="protein sequence ID" value="KAF7158706.1"/>
    <property type="molecule type" value="Genomic_DNA"/>
</dbReference>
<organism evidence="8 9">
    <name type="scientific">Aspergillus felis</name>
    <dbReference type="NCBI Taxonomy" id="1287682"/>
    <lineage>
        <taxon>Eukaryota</taxon>
        <taxon>Fungi</taxon>
        <taxon>Dikarya</taxon>
        <taxon>Ascomycota</taxon>
        <taxon>Pezizomycotina</taxon>
        <taxon>Eurotiomycetes</taxon>
        <taxon>Eurotiomycetidae</taxon>
        <taxon>Eurotiales</taxon>
        <taxon>Aspergillaceae</taxon>
        <taxon>Aspergillus</taxon>
        <taxon>Aspergillus subgen. Fumigati</taxon>
    </lineage>
</organism>
<dbReference type="Gene3D" id="3.40.462.20">
    <property type="match status" value="1"/>
</dbReference>
<comment type="caution">
    <text evidence="8">The sequence shown here is derived from an EMBL/GenBank/DDBJ whole genome shotgun (WGS) entry which is preliminary data.</text>
</comment>
<dbReference type="InterPro" id="IPR012951">
    <property type="entry name" value="BBE"/>
</dbReference>
<proteinExistence type="inferred from homology"/>
<dbReference type="InterPro" id="IPR016169">
    <property type="entry name" value="FAD-bd_PCMH_sub2"/>
</dbReference>
<evidence type="ECO:0000256" key="6">
    <source>
        <dbReference type="SAM" id="SignalP"/>
    </source>
</evidence>
<dbReference type="PROSITE" id="PS51387">
    <property type="entry name" value="FAD_PCMH"/>
    <property type="match status" value="1"/>
</dbReference>
<dbReference type="Pfam" id="PF01565">
    <property type="entry name" value="FAD_binding_4"/>
    <property type="match status" value="1"/>
</dbReference>
<dbReference type="InterPro" id="IPR006094">
    <property type="entry name" value="Oxid_FAD_bind_N"/>
</dbReference>
<name>A0A8H6PRE9_9EURO</name>
<keyword evidence="4" id="KW-0274">FAD</keyword>
<feature type="chain" id="PRO_5034542219" description="FAD-binding PCMH-type domain-containing protein" evidence="6">
    <location>
        <begin position="23"/>
        <end position="481"/>
    </location>
</feature>
<dbReference type="InterPro" id="IPR050416">
    <property type="entry name" value="FAD-linked_Oxidoreductase"/>
</dbReference>
<dbReference type="GO" id="GO:0071949">
    <property type="term" value="F:FAD binding"/>
    <property type="evidence" value="ECO:0007669"/>
    <property type="project" value="InterPro"/>
</dbReference>
<dbReference type="InterPro" id="IPR016166">
    <property type="entry name" value="FAD-bd_PCMH"/>
</dbReference>